<feature type="region of interest" description="Disordered" evidence="1">
    <location>
        <begin position="140"/>
        <end position="170"/>
    </location>
</feature>
<evidence type="ECO:0000256" key="2">
    <source>
        <dbReference type="SAM" id="SignalP"/>
    </source>
</evidence>
<sequence>MSTLEHSARRIAAVSAAVLFVPAAPAAAATVVRVIDGDTVKVREDGKVRTVDLAGVNAPEPGACAGPEARRGLGRLLPAGAHVRLQRDTDAPARARYVLRGDRLVNAAVLRQGLARPEDTGELSKRAALEAAAQEAQQQRKGIWKSCEAVPTPSPTPAPSPAPPTGGPEAIQRARTDLADRMFIKITSTSILNSSEARLHLCRDGYSALDISWSNDASGGSGTSRTEGSWEVVSAEYTATTATARVRLFNGDGETFRTFFAQGQRVSIDGVDQTQVASSDLCAVRTGG</sequence>
<dbReference type="InterPro" id="IPR016071">
    <property type="entry name" value="Staphylococal_nuclease_OB-fold"/>
</dbReference>
<feature type="chain" id="PRO_5040892160" evidence="2">
    <location>
        <begin position="29"/>
        <end position="288"/>
    </location>
</feature>
<feature type="compositionally biased region" description="Pro residues" evidence="1">
    <location>
        <begin position="152"/>
        <end position="166"/>
    </location>
</feature>
<feature type="signal peptide" evidence="2">
    <location>
        <begin position="1"/>
        <end position="28"/>
    </location>
</feature>
<organism evidence="4 5">
    <name type="scientific">Solirubrobacter ginsenosidimutans</name>
    <dbReference type="NCBI Taxonomy" id="490573"/>
    <lineage>
        <taxon>Bacteria</taxon>
        <taxon>Bacillati</taxon>
        <taxon>Actinomycetota</taxon>
        <taxon>Thermoleophilia</taxon>
        <taxon>Solirubrobacterales</taxon>
        <taxon>Solirubrobacteraceae</taxon>
        <taxon>Solirubrobacter</taxon>
    </lineage>
</organism>
<dbReference type="Pfam" id="PF00565">
    <property type="entry name" value="SNase"/>
    <property type="match status" value="1"/>
</dbReference>
<dbReference type="SUPFAM" id="SSF50199">
    <property type="entry name" value="Staphylococcal nuclease"/>
    <property type="match status" value="1"/>
</dbReference>
<comment type="caution">
    <text evidence="4">The sequence shown here is derived from an EMBL/GenBank/DDBJ whole genome shotgun (WGS) entry which is preliminary data.</text>
</comment>
<keyword evidence="5" id="KW-1185">Reference proteome</keyword>
<dbReference type="Gene3D" id="2.40.50.90">
    <property type="match status" value="1"/>
</dbReference>
<evidence type="ECO:0000259" key="3">
    <source>
        <dbReference type="PROSITE" id="PS50830"/>
    </source>
</evidence>
<dbReference type="RefSeq" id="WP_270038594.1">
    <property type="nucleotide sequence ID" value="NZ_JAPDOD010000003.1"/>
</dbReference>
<protein>
    <submittedName>
        <fullName evidence="4">Thermonuclease family protein</fullName>
    </submittedName>
</protein>
<evidence type="ECO:0000313" key="5">
    <source>
        <dbReference type="Proteomes" id="UP001149140"/>
    </source>
</evidence>
<gene>
    <name evidence="4" type="ORF">OM076_06115</name>
</gene>
<dbReference type="PROSITE" id="PS50830">
    <property type="entry name" value="TNASE_3"/>
    <property type="match status" value="1"/>
</dbReference>
<accession>A0A9X3MNQ3</accession>
<evidence type="ECO:0000313" key="4">
    <source>
        <dbReference type="EMBL" id="MDA0159829.1"/>
    </source>
</evidence>
<feature type="domain" description="TNase-like" evidence="3">
    <location>
        <begin position="25"/>
        <end position="146"/>
    </location>
</feature>
<dbReference type="AlphaFoldDB" id="A0A9X3MNQ3"/>
<evidence type="ECO:0000256" key="1">
    <source>
        <dbReference type="SAM" id="MobiDB-lite"/>
    </source>
</evidence>
<keyword evidence="2" id="KW-0732">Signal</keyword>
<name>A0A9X3MNQ3_9ACTN</name>
<dbReference type="Proteomes" id="UP001149140">
    <property type="component" value="Unassembled WGS sequence"/>
</dbReference>
<proteinExistence type="predicted"/>
<dbReference type="SMART" id="SM00318">
    <property type="entry name" value="SNc"/>
    <property type="match status" value="1"/>
</dbReference>
<dbReference type="InterPro" id="IPR035437">
    <property type="entry name" value="SNase_OB-fold_sf"/>
</dbReference>
<reference evidence="4" key="1">
    <citation type="submission" date="2022-10" db="EMBL/GenBank/DDBJ databases">
        <title>The WGS of Solirubrobacter ginsenosidimutans DSM 21036.</title>
        <authorList>
            <person name="Jiang Z."/>
        </authorList>
    </citation>
    <scope>NUCLEOTIDE SEQUENCE</scope>
    <source>
        <strain evidence="4">DSM 21036</strain>
    </source>
</reference>
<dbReference type="EMBL" id="JAPDOD010000003">
    <property type="protein sequence ID" value="MDA0159829.1"/>
    <property type="molecule type" value="Genomic_DNA"/>
</dbReference>